<reference evidence="2" key="2">
    <citation type="journal article" date="2015" name="Data Brief">
        <title>Shoot transcriptome of the giant reed, Arundo donax.</title>
        <authorList>
            <person name="Barrero R.A."/>
            <person name="Guerrero F.D."/>
            <person name="Moolhuijzen P."/>
            <person name="Goolsby J.A."/>
            <person name="Tidwell J."/>
            <person name="Bellgard S.E."/>
            <person name="Bellgard M.I."/>
        </authorList>
    </citation>
    <scope>NUCLEOTIDE SEQUENCE</scope>
    <source>
        <tissue evidence="2">Shoot tissue taken approximately 20 cm above the soil surface</tissue>
    </source>
</reference>
<sequence length="104" mass="11135">MYASTAVIMPACKHCAGCLRDIFSNACKHCSATSRYSMARRREQITGRRPWRTTASEARGMASQRYVMARKESSITSGLAPASSPPPPPPASRTSARAAASVGM</sequence>
<evidence type="ECO:0000313" key="2">
    <source>
        <dbReference type="EMBL" id="JAE08848.1"/>
    </source>
</evidence>
<protein>
    <submittedName>
        <fullName evidence="2">Uncharacterized protein</fullName>
    </submittedName>
</protein>
<evidence type="ECO:0000256" key="1">
    <source>
        <dbReference type="SAM" id="MobiDB-lite"/>
    </source>
</evidence>
<feature type="region of interest" description="Disordered" evidence="1">
    <location>
        <begin position="70"/>
        <end position="104"/>
    </location>
</feature>
<accession>A0A0A9FKP2</accession>
<feature type="compositionally biased region" description="Low complexity" evidence="1">
    <location>
        <begin position="92"/>
        <end position="104"/>
    </location>
</feature>
<name>A0A0A9FKP2_ARUDO</name>
<dbReference type="EMBL" id="GBRH01189048">
    <property type="protein sequence ID" value="JAE08848.1"/>
    <property type="molecule type" value="Transcribed_RNA"/>
</dbReference>
<proteinExistence type="predicted"/>
<reference evidence="2" key="1">
    <citation type="submission" date="2014-09" db="EMBL/GenBank/DDBJ databases">
        <authorList>
            <person name="Magalhaes I.L.F."/>
            <person name="Oliveira U."/>
            <person name="Santos F.R."/>
            <person name="Vidigal T.H.D.A."/>
            <person name="Brescovit A.D."/>
            <person name="Santos A.J."/>
        </authorList>
    </citation>
    <scope>NUCLEOTIDE SEQUENCE</scope>
    <source>
        <tissue evidence="2">Shoot tissue taken approximately 20 cm above the soil surface</tissue>
    </source>
</reference>
<dbReference type="AlphaFoldDB" id="A0A0A9FKP2"/>
<organism evidence="2">
    <name type="scientific">Arundo donax</name>
    <name type="common">Giant reed</name>
    <name type="synonym">Donax arundinaceus</name>
    <dbReference type="NCBI Taxonomy" id="35708"/>
    <lineage>
        <taxon>Eukaryota</taxon>
        <taxon>Viridiplantae</taxon>
        <taxon>Streptophyta</taxon>
        <taxon>Embryophyta</taxon>
        <taxon>Tracheophyta</taxon>
        <taxon>Spermatophyta</taxon>
        <taxon>Magnoliopsida</taxon>
        <taxon>Liliopsida</taxon>
        <taxon>Poales</taxon>
        <taxon>Poaceae</taxon>
        <taxon>PACMAD clade</taxon>
        <taxon>Arundinoideae</taxon>
        <taxon>Arundineae</taxon>
        <taxon>Arundo</taxon>
    </lineage>
</organism>